<keyword evidence="2" id="KW-0238">DNA-binding</keyword>
<dbReference type="SUPFAM" id="SSF56349">
    <property type="entry name" value="DNA breaking-rejoining enzymes"/>
    <property type="match status" value="1"/>
</dbReference>
<keyword evidence="6" id="KW-1185">Reference proteome</keyword>
<dbReference type="RefSeq" id="WP_214173835.1">
    <property type="nucleotide sequence ID" value="NZ_JAHCVK010000001.1"/>
</dbReference>
<feature type="domain" description="Tyr recombinase" evidence="4">
    <location>
        <begin position="246"/>
        <end position="445"/>
    </location>
</feature>
<evidence type="ECO:0000313" key="6">
    <source>
        <dbReference type="Proteomes" id="UP000756860"/>
    </source>
</evidence>
<dbReference type="InterPro" id="IPR046668">
    <property type="entry name" value="DUF6538"/>
</dbReference>
<evidence type="ECO:0000256" key="3">
    <source>
        <dbReference type="ARBA" id="ARBA00023172"/>
    </source>
</evidence>
<comment type="similarity">
    <text evidence="1">Belongs to the 'phage' integrase family.</text>
</comment>
<evidence type="ECO:0000256" key="2">
    <source>
        <dbReference type="ARBA" id="ARBA00023125"/>
    </source>
</evidence>
<dbReference type="Pfam" id="PF20172">
    <property type="entry name" value="DUF6538"/>
    <property type="match status" value="1"/>
</dbReference>
<evidence type="ECO:0000256" key="1">
    <source>
        <dbReference type="ARBA" id="ARBA00008857"/>
    </source>
</evidence>
<dbReference type="PROSITE" id="PS51898">
    <property type="entry name" value="TYR_RECOMBINASE"/>
    <property type="match status" value="1"/>
</dbReference>
<dbReference type="CDD" id="cd01184">
    <property type="entry name" value="INT_C_like_1"/>
    <property type="match status" value="1"/>
</dbReference>
<organism evidence="5 6">
    <name type="scientific">Geomobilimonas luticola</name>
    <dbReference type="NCBI Taxonomy" id="1114878"/>
    <lineage>
        <taxon>Bacteria</taxon>
        <taxon>Pseudomonadati</taxon>
        <taxon>Thermodesulfobacteriota</taxon>
        <taxon>Desulfuromonadia</taxon>
        <taxon>Geobacterales</taxon>
        <taxon>Geobacteraceae</taxon>
        <taxon>Geomobilimonas</taxon>
    </lineage>
</organism>
<reference evidence="5 6" key="1">
    <citation type="submission" date="2021-05" db="EMBL/GenBank/DDBJ databases">
        <title>The draft genome of Geobacter luticola JCM 17780.</title>
        <authorList>
            <person name="Xu Z."/>
            <person name="Masuda Y."/>
            <person name="Itoh H."/>
            <person name="Senoo K."/>
        </authorList>
    </citation>
    <scope>NUCLEOTIDE SEQUENCE [LARGE SCALE GENOMIC DNA]</scope>
    <source>
        <strain evidence="5 6">JCM 17780</strain>
    </source>
</reference>
<gene>
    <name evidence="5" type="ORF">KI810_02140</name>
</gene>
<dbReference type="InterPro" id="IPR050090">
    <property type="entry name" value="Tyrosine_recombinase_XerCD"/>
</dbReference>
<name>A0ABS5S8Z5_9BACT</name>
<dbReference type="InterPro" id="IPR013762">
    <property type="entry name" value="Integrase-like_cat_sf"/>
</dbReference>
<dbReference type="Pfam" id="PF00589">
    <property type="entry name" value="Phage_integrase"/>
    <property type="match status" value="1"/>
</dbReference>
<dbReference type="Proteomes" id="UP000756860">
    <property type="component" value="Unassembled WGS sequence"/>
</dbReference>
<protein>
    <submittedName>
        <fullName evidence="5">Site-specific integrase</fullName>
    </submittedName>
</protein>
<dbReference type="PANTHER" id="PTHR30349:SF41">
    <property type="entry name" value="INTEGRASE_RECOMBINASE PROTEIN MJ0367-RELATED"/>
    <property type="match status" value="1"/>
</dbReference>
<dbReference type="InterPro" id="IPR002104">
    <property type="entry name" value="Integrase_catalytic"/>
</dbReference>
<dbReference type="PANTHER" id="PTHR30349">
    <property type="entry name" value="PHAGE INTEGRASE-RELATED"/>
    <property type="match status" value="1"/>
</dbReference>
<keyword evidence="3" id="KW-0233">DNA recombination</keyword>
<evidence type="ECO:0000259" key="4">
    <source>
        <dbReference type="PROSITE" id="PS51898"/>
    </source>
</evidence>
<sequence length="462" mass="53910">MSSTYLLKIGVTYYFRCRIPKDLLPYFKTFEIKKSLRTSCHRSAKAAVKSYAYQLERIFSLVRTGMIGDMQLQTLLERYKVNSLPSGDCYDANDSSWNAVEFNDVCRKVLPPPKEVDLNNQRPPFPLSKAIDKFCKDRQKERPTNERTQQRYREYFNVMLGMLGDRDVTEYNRRDLENLKDELYERPKNLSKGQKNAPPLDKRTVNTNYIGKIVSLFKWLHVKDYVDRDLTPGLASSLTSAEKKARKRRPYDPADLKRIFDLLPFEPKQPHLAWVPLIAAYSGARQGEICQLLVTDIKEADGIPYMHITEEDDAGNLVKTVKNENSKRVVPIHPAIIEMGFLDFVERQRGRGKTTVFETTTGKPLTGQYYSKRFQQFNNQFVTADRKKVFHSFRHTVDNQLKQLMIPDNVRYSIIGHMPENAIDDTYTQEYLVHIKYNELIKLEHPSINLKELKKRYAVFHT</sequence>
<accession>A0ABS5S8Z5</accession>
<evidence type="ECO:0000313" key="5">
    <source>
        <dbReference type="EMBL" id="MBT0651844.1"/>
    </source>
</evidence>
<dbReference type="Gene3D" id="1.10.443.10">
    <property type="entry name" value="Intergrase catalytic core"/>
    <property type="match status" value="1"/>
</dbReference>
<dbReference type="EMBL" id="JAHCVK010000001">
    <property type="protein sequence ID" value="MBT0651844.1"/>
    <property type="molecule type" value="Genomic_DNA"/>
</dbReference>
<dbReference type="InterPro" id="IPR011010">
    <property type="entry name" value="DNA_brk_join_enz"/>
</dbReference>
<dbReference type="Gene3D" id="1.10.150.130">
    <property type="match status" value="1"/>
</dbReference>
<dbReference type="InterPro" id="IPR010998">
    <property type="entry name" value="Integrase_recombinase_N"/>
</dbReference>
<comment type="caution">
    <text evidence="5">The sequence shown here is derived from an EMBL/GenBank/DDBJ whole genome shotgun (WGS) entry which is preliminary data.</text>
</comment>
<proteinExistence type="inferred from homology"/>